<organism evidence="2 3">
    <name type="scientific">Heligmosomoides polygyrus</name>
    <name type="common">Parasitic roundworm</name>
    <dbReference type="NCBI Taxonomy" id="6339"/>
    <lineage>
        <taxon>Eukaryota</taxon>
        <taxon>Metazoa</taxon>
        <taxon>Ecdysozoa</taxon>
        <taxon>Nematoda</taxon>
        <taxon>Chromadorea</taxon>
        <taxon>Rhabditida</taxon>
        <taxon>Rhabditina</taxon>
        <taxon>Rhabditomorpha</taxon>
        <taxon>Strongyloidea</taxon>
        <taxon>Heligmosomidae</taxon>
        <taxon>Heligmosomoides</taxon>
    </lineage>
</organism>
<accession>A0A183GNZ5</accession>
<reference evidence="3" key="2">
    <citation type="submission" date="2019-09" db="UniProtKB">
        <authorList>
            <consortium name="WormBaseParasite"/>
        </authorList>
    </citation>
    <scope>IDENTIFICATION</scope>
</reference>
<name>A0A183GNZ5_HELPZ</name>
<evidence type="ECO:0000313" key="1">
    <source>
        <dbReference type="EMBL" id="VDP44871.1"/>
    </source>
</evidence>
<dbReference type="AlphaFoldDB" id="A0A183GNZ5"/>
<proteinExistence type="predicted"/>
<protein>
    <submittedName>
        <fullName evidence="3">DUF2175 domain-containing protein</fullName>
    </submittedName>
</protein>
<keyword evidence="2" id="KW-1185">Reference proteome</keyword>
<gene>
    <name evidence="1" type="ORF">HPBE_LOCUS24414</name>
</gene>
<accession>A0A3P8DM91</accession>
<dbReference type="WBParaSite" id="HPBE_0002441501-mRNA-1">
    <property type="protein sequence ID" value="HPBE_0002441501-mRNA-1"/>
    <property type="gene ID" value="HPBE_0002441501"/>
</dbReference>
<evidence type="ECO:0000313" key="3">
    <source>
        <dbReference type="WBParaSite" id="HPBE_0002441501-mRNA-1"/>
    </source>
</evidence>
<evidence type="ECO:0000313" key="2">
    <source>
        <dbReference type="Proteomes" id="UP000050761"/>
    </source>
</evidence>
<dbReference type="OrthoDB" id="5827837at2759"/>
<reference evidence="1 2" key="1">
    <citation type="submission" date="2018-11" db="EMBL/GenBank/DDBJ databases">
        <authorList>
            <consortium name="Pathogen Informatics"/>
        </authorList>
    </citation>
    <scope>NUCLEOTIDE SEQUENCE [LARGE SCALE GENOMIC DNA]</scope>
</reference>
<dbReference type="Proteomes" id="UP000050761">
    <property type="component" value="Unassembled WGS sequence"/>
</dbReference>
<dbReference type="EMBL" id="UZAH01036313">
    <property type="protein sequence ID" value="VDP44871.1"/>
    <property type="molecule type" value="Genomic_DNA"/>
</dbReference>
<sequence>MVPTHAGLINVPEKRFFGQRIKTKTGRQNGLLYQIPGTNSVYTFYLQRRGKHYDVYRCIRCKSAGGSYATGDEFLCDPCLIEHHCEARTLGEDKTIRLMYDKMREIREDNKFASMSARQAWSDGLREIEEAVSEDNLKDEILSRNLAYHKMKREDPSEDDHEVLEDGCHVHYIF</sequence>